<evidence type="ECO:0000256" key="10">
    <source>
        <dbReference type="ARBA" id="ARBA00030253"/>
    </source>
</evidence>
<evidence type="ECO:0000256" key="7">
    <source>
        <dbReference type="ARBA" id="ARBA00022989"/>
    </source>
</evidence>
<dbReference type="PROSITE" id="PS00943">
    <property type="entry name" value="UBIA"/>
    <property type="match status" value="1"/>
</dbReference>
<evidence type="ECO:0000256" key="1">
    <source>
        <dbReference type="ARBA" id="ARBA00004651"/>
    </source>
</evidence>
<feature type="transmembrane region" description="Helical" evidence="14">
    <location>
        <begin position="221"/>
        <end position="238"/>
    </location>
</feature>
<feature type="transmembrane region" description="Helical" evidence="14">
    <location>
        <begin position="147"/>
        <end position="166"/>
    </location>
</feature>
<feature type="transmembrane region" description="Helical" evidence="14">
    <location>
        <begin position="244"/>
        <end position="264"/>
    </location>
</feature>
<dbReference type="InterPro" id="IPR030470">
    <property type="entry name" value="UbiA_prenylTrfase_CS"/>
</dbReference>
<dbReference type="NCBIfam" id="TIGR01473">
    <property type="entry name" value="cyoE_ctaB"/>
    <property type="match status" value="1"/>
</dbReference>
<dbReference type="FunFam" id="1.10.357.140:FF:000001">
    <property type="entry name" value="Protoheme IX farnesyltransferase"/>
    <property type="match status" value="1"/>
</dbReference>
<evidence type="ECO:0000256" key="6">
    <source>
        <dbReference type="ARBA" id="ARBA00022692"/>
    </source>
</evidence>
<evidence type="ECO:0000256" key="11">
    <source>
        <dbReference type="ARBA" id="ARBA00040810"/>
    </source>
</evidence>
<comment type="miscellaneous">
    <text evidence="14">Carbon 2 of the heme B porphyrin ring is defined according to the Fischer nomenclature.</text>
</comment>
<dbReference type="UniPathway" id="UPA00834">
    <property type="reaction ID" value="UER00712"/>
</dbReference>
<comment type="function">
    <text evidence="14">Converts heme B (protoheme IX) to heme O by substitution of the vinyl group on carbon 2 of heme B porphyrin ring with a hydroxyethyl farnesyl side group.</text>
</comment>
<keyword evidence="5 14" id="KW-0808">Transferase</keyword>
<comment type="pathway">
    <text evidence="2 14">Porphyrin-containing compound metabolism; heme O biosynthesis; heme O from protoheme: step 1/1.</text>
</comment>
<feature type="transmembrane region" description="Helical" evidence="14">
    <location>
        <begin position="24"/>
        <end position="41"/>
    </location>
</feature>
<accession>A0A370CH23</accession>
<dbReference type="Proteomes" id="UP000226429">
    <property type="component" value="Unassembled WGS sequence"/>
</dbReference>
<evidence type="ECO:0000256" key="4">
    <source>
        <dbReference type="ARBA" id="ARBA00022475"/>
    </source>
</evidence>
<dbReference type="EC" id="2.5.1.141" evidence="3 14"/>
<comment type="subcellular location">
    <subcellularLocation>
        <location evidence="1 14">Cell membrane</location>
        <topology evidence="1 14">Multi-pass membrane protein</topology>
    </subcellularLocation>
</comment>
<name>A0A370CH23_9COXI</name>
<feature type="transmembrane region" description="Helical" evidence="14">
    <location>
        <begin position="172"/>
        <end position="195"/>
    </location>
</feature>
<dbReference type="GO" id="GO:0005886">
    <property type="term" value="C:plasma membrane"/>
    <property type="evidence" value="ECO:0007669"/>
    <property type="project" value="UniProtKB-SubCell"/>
</dbReference>
<reference evidence="15 16" key="2">
    <citation type="journal article" date="2018" name="J. Invertebr. Pathol.">
        <title>'Candidatus Aquirickettsiella gammari' (Gammaproteobacteria: Legionellales: Coxiellaceae): A bacterial pathogen of the freshwater crustacean Gammarus fossarum (Malacostraca: Amphipoda).</title>
        <authorList>
            <person name="Bojko J."/>
            <person name="Dunn A.M."/>
            <person name="Stebbing P.D."/>
            <person name="van Aerle R."/>
            <person name="Bacela-Spychalska K."/>
            <person name="Bean T.P."/>
            <person name="Urrutia A."/>
            <person name="Stentiford G.D."/>
        </authorList>
    </citation>
    <scope>NUCLEOTIDE SEQUENCE [LARGE SCALE GENOMIC DNA]</scope>
    <source>
        <strain evidence="15">RA15029</strain>
    </source>
</reference>
<evidence type="ECO:0000256" key="8">
    <source>
        <dbReference type="ARBA" id="ARBA00023133"/>
    </source>
</evidence>
<evidence type="ECO:0000256" key="9">
    <source>
        <dbReference type="ARBA" id="ARBA00023136"/>
    </source>
</evidence>
<comment type="similarity">
    <text evidence="14">Belongs to the UbiA prenyltransferase family. Protoheme IX farnesyltransferase subfamily.</text>
</comment>
<feature type="transmembrane region" description="Helical" evidence="14">
    <location>
        <begin position="122"/>
        <end position="140"/>
    </location>
</feature>
<feature type="transmembrane region" description="Helical" evidence="14">
    <location>
        <begin position="47"/>
        <end position="72"/>
    </location>
</feature>
<keyword evidence="9 14" id="KW-0472">Membrane</keyword>
<dbReference type="GO" id="GO:0048034">
    <property type="term" value="P:heme O biosynthetic process"/>
    <property type="evidence" value="ECO:0007669"/>
    <property type="project" value="UniProtKB-UniRule"/>
</dbReference>
<comment type="caution">
    <text evidence="15">The sequence shown here is derived from an EMBL/GenBank/DDBJ whole genome shotgun (WGS) entry which is preliminary data.</text>
</comment>
<keyword evidence="4 14" id="KW-1003">Cell membrane</keyword>
<dbReference type="InterPro" id="IPR006369">
    <property type="entry name" value="Protohaem_IX_farnesylTrfase"/>
</dbReference>
<evidence type="ECO:0000256" key="5">
    <source>
        <dbReference type="ARBA" id="ARBA00022679"/>
    </source>
</evidence>
<comment type="catalytic activity">
    <reaction evidence="13 14">
        <text>heme b + (2E,6E)-farnesyl diphosphate + H2O = Fe(II)-heme o + diphosphate</text>
        <dbReference type="Rhea" id="RHEA:28070"/>
        <dbReference type="ChEBI" id="CHEBI:15377"/>
        <dbReference type="ChEBI" id="CHEBI:33019"/>
        <dbReference type="ChEBI" id="CHEBI:60344"/>
        <dbReference type="ChEBI" id="CHEBI:60530"/>
        <dbReference type="ChEBI" id="CHEBI:175763"/>
        <dbReference type="EC" id="2.5.1.141"/>
    </reaction>
</comment>
<proteinExistence type="inferred from homology"/>
<evidence type="ECO:0000256" key="3">
    <source>
        <dbReference type="ARBA" id="ARBA00012292"/>
    </source>
</evidence>
<evidence type="ECO:0000256" key="12">
    <source>
        <dbReference type="ARBA" id="ARBA00042475"/>
    </source>
</evidence>
<dbReference type="AlphaFoldDB" id="A0A370CH23"/>
<dbReference type="CDD" id="cd13957">
    <property type="entry name" value="PT_UbiA_Cox10"/>
    <property type="match status" value="1"/>
</dbReference>
<dbReference type="PANTHER" id="PTHR43448:SF7">
    <property type="entry name" value="4-HYDROXYBENZOATE SOLANESYLTRANSFERASE"/>
    <property type="match status" value="1"/>
</dbReference>
<dbReference type="EMBL" id="NMOS02000012">
    <property type="protein sequence ID" value="RDH40248.1"/>
    <property type="molecule type" value="Genomic_DNA"/>
</dbReference>
<dbReference type="PANTHER" id="PTHR43448">
    <property type="entry name" value="PROTOHEME IX FARNESYLTRANSFERASE, MITOCHONDRIAL"/>
    <property type="match status" value="1"/>
</dbReference>
<dbReference type="Pfam" id="PF01040">
    <property type="entry name" value="UbiA"/>
    <property type="match status" value="1"/>
</dbReference>
<evidence type="ECO:0000313" key="15">
    <source>
        <dbReference type="EMBL" id="RDH40248.1"/>
    </source>
</evidence>
<evidence type="ECO:0000313" key="16">
    <source>
        <dbReference type="Proteomes" id="UP000226429"/>
    </source>
</evidence>
<feature type="transmembrane region" description="Helical" evidence="14">
    <location>
        <begin position="93"/>
        <end position="116"/>
    </location>
</feature>
<dbReference type="Gene3D" id="1.10.357.140">
    <property type="entry name" value="UbiA prenyltransferase"/>
    <property type="match status" value="1"/>
</dbReference>
<dbReference type="HAMAP" id="MF_00154">
    <property type="entry name" value="CyoE_CtaB"/>
    <property type="match status" value="1"/>
</dbReference>
<evidence type="ECO:0000256" key="14">
    <source>
        <dbReference type="HAMAP-Rule" id="MF_00154"/>
    </source>
</evidence>
<feature type="transmembrane region" description="Helical" evidence="14">
    <location>
        <begin position="276"/>
        <end position="297"/>
    </location>
</feature>
<keyword evidence="6 14" id="KW-0812">Transmembrane</keyword>
<organism evidence="15 16">
    <name type="scientific">Candidatus Aquirickettsiella gammari</name>
    <dbReference type="NCBI Taxonomy" id="2016198"/>
    <lineage>
        <taxon>Bacteria</taxon>
        <taxon>Pseudomonadati</taxon>
        <taxon>Pseudomonadota</taxon>
        <taxon>Gammaproteobacteria</taxon>
        <taxon>Legionellales</taxon>
        <taxon>Coxiellaceae</taxon>
        <taxon>Candidatus Aquirickettsiella</taxon>
    </lineage>
</organism>
<dbReference type="GO" id="GO:0008495">
    <property type="term" value="F:protoheme IX farnesyltransferase activity"/>
    <property type="evidence" value="ECO:0007669"/>
    <property type="project" value="UniProtKB-UniRule"/>
</dbReference>
<protein>
    <recommendedName>
        <fullName evidence="11 14">Protoheme IX farnesyltransferase</fullName>
        <ecNumber evidence="3 14">2.5.1.141</ecNumber>
    </recommendedName>
    <alternativeName>
        <fullName evidence="12 14">Heme B farnesyltransferase</fullName>
    </alternativeName>
    <alternativeName>
        <fullName evidence="10 14">Heme O synthase</fullName>
    </alternativeName>
</protein>
<reference evidence="15 16" key="1">
    <citation type="journal article" date="2017" name="Int. J. Syst. Evol. Microbiol.">
        <title>Aquarickettsiella crustaci n. gen. n. sp. (Gammaproteobacteria: Legionellales: Coxiellaceae); a bacterial pathogen of the freshwater crustacean: Gammarus fossarum (Malacostraca: Amphipoda).</title>
        <authorList>
            <person name="Bojko J."/>
            <person name="Dunn A.M."/>
            <person name="Stebbing P.D."/>
            <person name="Van Aerle R."/>
            <person name="Bacela-Spychalska K."/>
            <person name="Bean T.P."/>
            <person name="Stentiford G.D."/>
        </authorList>
    </citation>
    <scope>NUCLEOTIDE SEQUENCE [LARGE SCALE GENOMIC DNA]</scope>
    <source>
        <strain evidence="15">RA15029</strain>
    </source>
</reference>
<evidence type="ECO:0000256" key="13">
    <source>
        <dbReference type="ARBA" id="ARBA00047690"/>
    </source>
</evidence>
<keyword evidence="16" id="KW-1185">Reference proteome</keyword>
<dbReference type="InterPro" id="IPR000537">
    <property type="entry name" value="UbiA_prenyltransferase"/>
</dbReference>
<sequence>MRTISWPCPWLVQRMQIYLELSKWRVTCLMLITVWVGMTLASSTPVAWQLSFFTLLGIGLIASAAGALNHLLERHLDSQMARTERRPLPQGKISSLHVLLFSITAGLSGLSLLSLFTNPLTGFLSLISLIGYAFFYTLYLKHHTPQNIVIGGLAGAMPPLLGWTAISGNIDPGGLILVLIIFIWTPPHFWSLAIARHADYAKSNLPMLTVTHGIAFTKQQILLYTLLLSGISLLPFSIGISGLFYLFSALLLNCGFIVAVANLLKQTKTAAAIKTFHYSNFYLLMLFACLLMDHSLMRTL</sequence>
<dbReference type="InterPro" id="IPR044878">
    <property type="entry name" value="UbiA_sf"/>
</dbReference>
<gene>
    <name evidence="14" type="primary">cyoE</name>
    <name evidence="15" type="ORF">CFE62_004765</name>
</gene>
<keyword evidence="8 14" id="KW-0350">Heme biosynthesis</keyword>
<keyword evidence="7 14" id="KW-1133">Transmembrane helix</keyword>
<dbReference type="NCBIfam" id="NF003349">
    <property type="entry name" value="PRK04375.1-2"/>
    <property type="match status" value="1"/>
</dbReference>
<evidence type="ECO:0000256" key="2">
    <source>
        <dbReference type="ARBA" id="ARBA00004919"/>
    </source>
</evidence>